<dbReference type="AlphaFoldDB" id="A0A1X7DTE4"/>
<dbReference type="NCBIfam" id="NF006000">
    <property type="entry name" value="PRK08130.1"/>
    <property type="match status" value="1"/>
</dbReference>
<dbReference type="InterPro" id="IPR001303">
    <property type="entry name" value="Aldolase_II/adducin_N"/>
</dbReference>
<comment type="similarity">
    <text evidence="2">Belongs to the aldolase class II family. AraD/FucA subfamily.</text>
</comment>
<dbReference type="FunFam" id="3.40.225.10:FF:000008">
    <property type="entry name" value="Sugar aldolase"/>
    <property type="match status" value="1"/>
</dbReference>
<evidence type="ECO:0000256" key="9">
    <source>
        <dbReference type="ARBA" id="ARBA00044803"/>
    </source>
</evidence>
<dbReference type="EMBL" id="FXAF01000003">
    <property type="protein sequence ID" value="SMF21119.1"/>
    <property type="molecule type" value="Genomic_DNA"/>
</dbReference>
<dbReference type="RefSeq" id="WP_085421184.1">
    <property type="nucleotide sequence ID" value="NZ_FXAF01000003.1"/>
</dbReference>
<dbReference type="NCBIfam" id="NF043034">
    <property type="entry name" value="OxoTetrPhDc"/>
    <property type="match status" value="1"/>
</dbReference>
<sequence length="213" mass="22742">MTAILSEETKMRDQIASVGKSLFDRGLTFGSTGNISARLTTGEMLMTPTNASLGSLEPERLSRFSAEGVWESGDNPTKEAFLHQCMYCRRTMSGAVVHLHSTHAVAVSILDGIDPDDVLPPLTAYYVMRVGTLPLVPYYPPGDASLAEAVAEKAADNHAVLLANHGPVVAGKTLLDAQYATEELEETAKLFLLLYGKPVRPLTPAQAAGLNAS</sequence>
<dbReference type="OrthoDB" id="5500703at2"/>
<evidence type="ECO:0000256" key="10">
    <source>
        <dbReference type="ARBA" id="ARBA00047520"/>
    </source>
</evidence>
<accession>A0A1X7DTE4</accession>
<reference evidence="14" key="1">
    <citation type="submission" date="2017-04" db="EMBL/GenBank/DDBJ databases">
        <authorList>
            <person name="Varghese N."/>
            <person name="Submissions S."/>
        </authorList>
    </citation>
    <scope>NUCLEOTIDE SEQUENCE [LARGE SCALE GENOMIC DNA]</scope>
    <source>
        <strain evidence="14">B4P</strain>
    </source>
</reference>
<dbReference type="SUPFAM" id="SSF53639">
    <property type="entry name" value="AraD/HMP-PK domain-like"/>
    <property type="match status" value="1"/>
</dbReference>
<proteinExistence type="inferred from homology"/>
<dbReference type="GO" id="GO:0046872">
    <property type="term" value="F:metal ion binding"/>
    <property type="evidence" value="ECO:0007669"/>
    <property type="project" value="UniProtKB-KW"/>
</dbReference>
<dbReference type="SMART" id="SM01007">
    <property type="entry name" value="Aldolase_II"/>
    <property type="match status" value="1"/>
</dbReference>
<keyword evidence="6" id="KW-0119">Carbohydrate metabolism</keyword>
<evidence type="ECO:0000313" key="13">
    <source>
        <dbReference type="EMBL" id="SMF21119.1"/>
    </source>
</evidence>
<dbReference type="GO" id="GO:0016832">
    <property type="term" value="F:aldehyde-lyase activity"/>
    <property type="evidence" value="ECO:0007669"/>
    <property type="project" value="InterPro"/>
</dbReference>
<dbReference type="EC" id="4.1.1.104" evidence="8"/>
<comment type="catalytic activity">
    <reaction evidence="11">
        <text>3-dehydro-4-O-phospho-L-erythronate + H(+) = dihydroxyacetone phosphate + CO2</text>
        <dbReference type="Rhea" id="RHEA:52404"/>
        <dbReference type="ChEBI" id="CHEBI:15378"/>
        <dbReference type="ChEBI" id="CHEBI:16526"/>
        <dbReference type="ChEBI" id="CHEBI:57642"/>
        <dbReference type="ChEBI" id="CHEBI:136592"/>
        <dbReference type="EC" id="4.1.1.104"/>
    </reaction>
</comment>
<comment type="catalytic activity">
    <reaction evidence="10">
        <text>3-dehydro-4-O-phospho-D-erythronate + H(+) = dihydroxyacetone phosphate + CO2</text>
        <dbReference type="Rhea" id="RHEA:52416"/>
        <dbReference type="ChEBI" id="CHEBI:15378"/>
        <dbReference type="ChEBI" id="CHEBI:16526"/>
        <dbReference type="ChEBI" id="CHEBI:57642"/>
        <dbReference type="ChEBI" id="CHEBI:136593"/>
        <dbReference type="EC" id="4.1.1.104"/>
    </reaction>
</comment>
<dbReference type="InterPro" id="IPR050197">
    <property type="entry name" value="Aldolase_class_II_sugar_metab"/>
</dbReference>
<evidence type="ECO:0000256" key="11">
    <source>
        <dbReference type="ARBA" id="ARBA00048603"/>
    </source>
</evidence>
<dbReference type="Pfam" id="PF00596">
    <property type="entry name" value="Aldolase_II"/>
    <property type="match status" value="1"/>
</dbReference>
<evidence type="ECO:0000256" key="4">
    <source>
        <dbReference type="ARBA" id="ARBA00022833"/>
    </source>
</evidence>
<gene>
    <name evidence="13" type="ORF">SAMN02982989_5821</name>
</gene>
<evidence type="ECO:0000313" key="14">
    <source>
        <dbReference type="Proteomes" id="UP000192903"/>
    </source>
</evidence>
<comment type="cofactor">
    <cofactor evidence="1">
        <name>Zn(2+)</name>
        <dbReference type="ChEBI" id="CHEBI:29105"/>
    </cofactor>
</comment>
<protein>
    <recommendedName>
        <fullName evidence="9">3-oxo-tetronate 4-phosphate decarboxylase</fullName>
        <ecNumber evidence="8">4.1.1.104</ecNumber>
    </recommendedName>
</protein>
<name>A0A1X7DTE4_9HYPH</name>
<feature type="domain" description="Class II aldolase/adducin N-terminal" evidence="12">
    <location>
        <begin position="13"/>
        <end position="192"/>
    </location>
</feature>
<keyword evidence="14" id="KW-1185">Reference proteome</keyword>
<evidence type="ECO:0000256" key="1">
    <source>
        <dbReference type="ARBA" id="ARBA00001947"/>
    </source>
</evidence>
<evidence type="ECO:0000256" key="3">
    <source>
        <dbReference type="ARBA" id="ARBA00022723"/>
    </source>
</evidence>
<dbReference type="PANTHER" id="PTHR22789:SF0">
    <property type="entry name" value="3-OXO-TETRONATE 4-PHOSPHATE DECARBOXYLASE-RELATED"/>
    <property type="match status" value="1"/>
</dbReference>
<dbReference type="InterPro" id="IPR036409">
    <property type="entry name" value="Aldolase_II/adducin_N_sf"/>
</dbReference>
<evidence type="ECO:0000256" key="7">
    <source>
        <dbReference type="ARBA" id="ARBA00044745"/>
    </source>
</evidence>
<keyword evidence="5" id="KW-0456">Lyase</keyword>
<organism evidence="13 14">
    <name type="scientific">Xaviernesmea oryzae</name>
    <dbReference type="NCBI Taxonomy" id="464029"/>
    <lineage>
        <taxon>Bacteria</taxon>
        <taxon>Pseudomonadati</taxon>
        <taxon>Pseudomonadota</taxon>
        <taxon>Alphaproteobacteria</taxon>
        <taxon>Hyphomicrobiales</taxon>
        <taxon>Rhizobiaceae</taxon>
        <taxon>Rhizobium/Agrobacterium group</taxon>
        <taxon>Xaviernesmea</taxon>
    </lineage>
</organism>
<evidence type="ECO:0000256" key="6">
    <source>
        <dbReference type="ARBA" id="ARBA00023277"/>
    </source>
</evidence>
<dbReference type="InterPro" id="IPR050013">
    <property type="entry name" value="OtnC"/>
</dbReference>
<dbReference type="STRING" id="464029.SAMN02982989_5821"/>
<keyword evidence="3" id="KW-0479">Metal-binding</keyword>
<dbReference type="Proteomes" id="UP000192903">
    <property type="component" value="Unassembled WGS sequence"/>
</dbReference>
<comment type="function">
    <text evidence="7">Catalyzes the decarboxylation of 3-oxo-tetronate 4-phosphate to dihydroxyacetone phosphate (DHAP) and CO(2).</text>
</comment>
<dbReference type="GO" id="GO:0005829">
    <property type="term" value="C:cytosol"/>
    <property type="evidence" value="ECO:0007669"/>
    <property type="project" value="TreeGrafter"/>
</dbReference>
<evidence type="ECO:0000256" key="5">
    <source>
        <dbReference type="ARBA" id="ARBA00023239"/>
    </source>
</evidence>
<evidence type="ECO:0000256" key="8">
    <source>
        <dbReference type="ARBA" id="ARBA00044772"/>
    </source>
</evidence>
<evidence type="ECO:0000259" key="12">
    <source>
        <dbReference type="SMART" id="SM01007"/>
    </source>
</evidence>
<dbReference type="PANTHER" id="PTHR22789">
    <property type="entry name" value="FUCULOSE PHOSPHATE ALDOLASE"/>
    <property type="match status" value="1"/>
</dbReference>
<keyword evidence="4" id="KW-0862">Zinc</keyword>
<dbReference type="Gene3D" id="3.40.225.10">
    <property type="entry name" value="Class II aldolase/adducin N-terminal domain"/>
    <property type="match status" value="1"/>
</dbReference>
<evidence type="ECO:0000256" key="2">
    <source>
        <dbReference type="ARBA" id="ARBA00010037"/>
    </source>
</evidence>
<dbReference type="GO" id="GO:0019323">
    <property type="term" value="P:pentose catabolic process"/>
    <property type="evidence" value="ECO:0007669"/>
    <property type="project" value="InterPro"/>
</dbReference>